<feature type="transmembrane region" description="Helical" evidence="7">
    <location>
        <begin position="275"/>
        <end position="296"/>
    </location>
</feature>
<sequence>MNTSSAVATTTTTTTTTTAAAATASDPAKPHLSFWQIVNMNVGFFGIQFSFGLQQSNMSPIYKYLGADEASLPLLWLAGPLTGLLVQPLIGAMSDRTVTRWGRRTPYFMIGALLCSLGLLLMPGSPTLWFAAGLLWILDAANNVTMEPYRAYVSDRLNPAQHAQGFLTQSAFTGLAQTLAYLTPSLMVWLGMDRDAVNGSHIPQTTVVAFMVGAVFSFTTVWWSVRRVPELPLSTDELQRLAQLPRGLGSTWREIVGAIKDMPPTMRQLWWMKLFQWYGMMCYWIYIVPALAQTIFGSSDATSSGFREAGLLNGQIGGFYNFVAFFAAFALLPFTRRFGAQKVHALCLTLAGVGLWAVPEISNRWLLFVPMVGMGLAWASIMGNPYVLLAGSIPPQRAGVYMGIFNMFIVIPMLIQMLTLPLIYNSWLGGQPANVIRLAGGLLLLAAVAVLRVKTAPSASTPVDAG</sequence>
<dbReference type="PANTHER" id="PTHR19432">
    <property type="entry name" value="SUGAR TRANSPORTER"/>
    <property type="match status" value="1"/>
</dbReference>
<feature type="transmembrane region" description="Helical" evidence="7">
    <location>
        <begin position="365"/>
        <end position="388"/>
    </location>
</feature>
<dbReference type="Gene3D" id="1.20.1250.20">
    <property type="entry name" value="MFS general substrate transporter like domains"/>
    <property type="match status" value="1"/>
</dbReference>
<dbReference type="PANTHER" id="PTHR19432:SF35">
    <property type="entry name" value="SOLUTE CARRIER FAMILY 45 MEMBER 3 ISOFORM X1"/>
    <property type="match status" value="1"/>
</dbReference>
<evidence type="ECO:0000256" key="6">
    <source>
        <dbReference type="SAM" id="MobiDB-lite"/>
    </source>
</evidence>
<feature type="transmembrane region" description="Helical" evidence="7">
    <location>
        <begin position="34"/>
        <end position="53"/>
    </location>
</feature>
<feature type="transmembrane region" description="Helical" evidence="7">
    <location>
        <begin position="73"/>
        <end position="93"/>
    </location>
</feature>
<feature type="region of interest" description="Disordered" evidence="6">
    <location>
        <begin position="1"/>
        <end position="22"/>
    </location>
</feature>
<keyword evidence="9" id="KW-1185">Reference proteome</keyword>
<feature type="transmembrane region" description="Helical" evidence="7">
    <location>
        <begin position="105"/>
        <end position="122"/>
    </location>
</feature>
<name>A0ABT5KWB9_9BURK</name>
<comment type="caution">
    <text evidence="8">The sequence shown here is derived from an EMBL/GenBank/DDBJ whole genome shotgun (WGS) entry which is preliminary data.</text>
</comment>
<keyword evidence="4 7" id="KW-1133">Transmembrane helix</keyword>
<evidence type="ECO:0000256" key="4">
    <source>
        <dbReference type="ARBA" id="ARBA00022989"/>
    </source>
</evidence>
<dbReference type="Proteomes" id="UP001219862">
    <property type="component" value="Unassembled WGS sequence"/>
</dbReference>
<dbReference type="InterPro" id="IPR036259">
    <property type="entry name" value="MFS_trans_sf"/>
</dbReference>
<organism evidence="8 9">
    <name type="scientific">Roseateles koreensis</name>
    <dbReference type="NCBI Taxonomy" id="2987526"/>
    <lineage>
        <taxon>Bacteria</taxon>
        <taxon>Pseudomonadati</taxon>
        <taxon>Pseudomonadota</taxon>
        <taxon>Betaproteobacteria</taxon>
        <taxon>Burkholderiales</taxon>
        <taxon>Sphaerotilaceae</taxon>
        <taxon>Roseateles</taxon>
    </lineage>
</organism>
<comment type="subcellular location">
    <subcellularLocation>
        <location evidence="1">Membrane</location>
        <topology evidence="1">Multi-pass membrane protein</topology>
    </subcellularLocation>
</comment>
<feature type="transmembrane region" description="Helical" evidence="7">
    <location>
        <begin position="202"/>
        <end position="225"/>
    </location>
</feature>
<feature type="transmembrane region" description="Helical" evidence="7">
    <location>
        <begin position="435"/>
        <end position="453"/>
    </location>
</feature>
<evidence type="ECO:0000256" key="5">
    <source>
        <dbReference type="ARBA" id="ARBA00023136"/>
    </source>
</evidence>
<dbReference type="Pfam" id="PF07690">
    <property type="entry name" value="MFS_1"/>
    <property type="match status" value="1"/>
</dbReference>
<keyword evidence="2" id="KW-0813">Transport</keyword>
<accession>A0ABT5KWB9</accession>
<dbReference type="RefSeq" id="WP_273598221.1">
    <property type="nucleotide sequence ID" value="NZ_JAQQXS010000020.1"/>
</dbReference>
<feature type="transmembrane region" description="Helical" evidence="7">
    <location>
        <begin position="400"/>
        <end position="423"/>
    </location>
</feature>
<feature type="transmembrane region" description="Helical" evidence="7">
    <location>
        <begin position="316"/>
        <end position="334"/>
    </location>
</feature>
<feature type="transmembrane region" description="Helical" evidence="7">
    <location>
        <begin position="343"/>
        <end position="359"/>
    </location>
</feature>
<evidence type="ECO:0000256" key="2">
    <source>
        <dbReference type="ARBA" id="ARBA00022448"/>
    </source>
</evidence>
<keyword evidence="5 7" id="KW-0472">Membrane</keyword>
<evidence type="ECO:0000256" key="7">
    <source>
        <dbReference type="SAM" id="Phobius"/>
    </source>
</evidence>
<dbReference type="SUPFAM" id="SSF103473">
    <property type="entry name" value="MFS general substrate transporter"/>
    <property type="match status" value="1"/>
</dbReference>
<gene>
    <name evidence="8" type="ORF">PRZ01_17965</name>
</gene>
<dbReference type="InterPro" id="IPR011701">
    <property type="entry name" value="MFS"/>
</dbReference>
<evidence type="ECO:0000256" key="3">
    <source>
        <dbReference type="ARBA" id="ARBA00022692"/>
    </source>
</evidence>
<evidence type="ECO:0000256" key="1">
    <source>
        <dbReference type="ARBA" id="ARBA00004141"/>
    </source>
</evidence>
<evidence type="ECO:0000313" key="9">
    <source>
        <dbReference type="Proteomes" id="UP001219862"/>
    </source>
</evidence>
<reference evidence="8 9" key="1">
    <citation type="submission" date="2022-10" db="EMBL/GenBank/DDBJ databases">
        <title>paucibacter sp. hw8 Genome sequencing.</title>
        <authorList>
            <person name="Park S."/>
        </authorList>
    </citation>
    <scope>NUCLEOTIDE SEQUENCE [LARGE SCALE GENOMIC DNA]</scope>
    <source>
        <strain evidence="9">hw8</strain>
    </source>
</reference>
<dbReference type="EMBL" id="JAQQXS010000020">
    <property type="protein sequence ID" value="MDC8787081.1"/>
    <property type="molecule type" value="Genomic_DNA"/>
</dbReference>
<keyword evidence="3 7" id="KW-0812">Transmembrane</keyword>
<proteinExistence type="predicted"/>
<protein>
    <submittedName>
        <fullName evidence="8">MFS transporter</fullName>
    </submittedName>
</protein>
<evidence type="ECO:0000313" key="8">
    <source>
        <dbReference type="EMBL" id="MDC8787081.1"/>
    </source>
</evidence>